<dbReference type="InterPro" id="IPR000246">
    <property type="entry name" value="Peptidase_T2"/>
</dbReference>
<dbReference type="GO" id="GO:0008798">
    <property type="term" value="F:beta-aspartyl-peptidase activity"/>
    <property type="evidence" value="ECO:0007669"/>
    <property type="project" value="UniProtKB-EC"/>
</dbReference>
<feature type="site" description="Cleavage; by autolysis" evidence="7">
    <location>
        <begin position="583"/>
        <end position="584"/>
    </location>
</feature>
<dbReference type="OrthoDB" id="513563at2759"/>
<dbReference type="AlphaFoldDB" id="A0A2P6TT89"/>
<dbReference type="EC" id="3.4.19.5" evidence="3"/>
<name>A0A2P6TT89_CHLSO</name>
<dbReference type="PANTHER" id="PTHR10188:SF6">
    <property type="entry name" value="N(4)-(BETA-N-ACETYLGLUCOSAMINYL)-L-ASPARAGINASE"/>
    <property type="match status" value="1"/>
</dbReference>
<comment type="caution">
    <text evidence="9">The sequence shown here is derived from an EMBL/GenBank/DDBJ whole genome shotgun (WGS) entry which is preliminary data.</text>
</comment>
<dbReference type="EMBL" id="LHPG02000007">
    <property type="protein sequence ID" value="PRW57276.1"/>
    <property type="molecule type" value="Genomic_DNA"/>
</dbReference>
<sequence>MDLEVASAWAADLAAAVSERVHKDPECTIASWTVLKACRMAEDAVHMFFQHNIECPDGNSFKVKYETKGTITSEDCDKLEDPNTRFVCVFDSTFGYILRDTPQAATLLMEACGDPEESLAELDLPCTSNYGAAAMSGDVVARLMMVHSLASTTADAVLLGQPLPPQEQAALLQLWPTLLKLTAAAAHSTAGATPSTPFAAAANLILAQRGEAPQQPAVCLAFPQPEAPQPHSAFRPEPPCATALHFELAPPPADAAAHAELQVFAQQVNRGIEQSSKEALEDTLSELRASLPFASAVSIVRRSIEGTLEPGMLPLRHSLRNKLLQRSSSVSMSEESATGASTPLRISLSLPRHSDSSSLRTSLGLPPQKAPPQSCRSCSTPGPTNATTAAYGVLHNGGSALDAVTEGCNTCEEQQCDFTVGWGGSPDEQGETTLDALVMDGNTVHAGAVAGLRRIRQATRTARLVLEHTSHTLLAGDLATQFAVEMGFKESNLSSPRSLEAWRSWREQGCQPNFRRHVHPDPAASCGPYRPDASQTSSSGELPHAGSRSLSSSGSDSRGHSQSSGAGAATQQDGWPSATGSHDTIAMVSIAADGSVAAGASSNGAVHKVPGRVGDAAVPGGGAYADSQVGGCGSTGDGDTHLAFLPCFTVVELMRQGIAPQHAAEEAVRRMAARLPGYVGAVVAASKDGWHGAAAFGWSFAYSVASPATGGRVRVVQVPPLQLNEGGPGRQGTAKA</sequence>
<reference evidence="9 10" key="1">
    <citation type="journal article" date="2018" name="Plant J.">
        <title>Genome sequences of Chlorella sorokiniana UTEX 1602 and Micractinium conductrix SAG 241.80: implications to maltose excretion by a green alga.</title>
        <authorList>
            <person name="Arriola M.B."/>
            <person name="Velmurugan N."/>
            <person name="Zhang Y."/>
            <person name="Plunkett M.H."/>
            <person name="Hondzo H."/>
            <person name="Barney B.M."/>
        </authorList>
    </citation>
    <scope>NUCLEOTIDE SEQUENCE [LARGE SCALE GENOMIC DNA]</scope>
    <source>
        <strain evidence="10">UTEX 1602</strain>
    </source>
</reference>
<evidence type="ECO:0000256" key="4">
    <source>
        <dbReference type="ARBA" id="ARBA00022813"/>
    </source>
</evidence>
<keyword evidence="10" id="KW-1185">Reference proteome</keyword>
<dbReference type="Proteomes" id="UP000239899">
    <property type="component" value="Unassembled WGS sequence"/>
</dbReference>
<dbReference type="STRING" id="3076.A0A2P6TT89"/>
<dbReference type="GO" id="GO:0005737">
    <property type="term" value="C:cytoplasm"/>
    <property type="evidence" value="ECO:0007669"/>
    <property type="project" value="TreeGrafter"/>
</dbReference>
<dbReference type="InterPro" id="IPR029055">
    <property type="entry name" value="Ntn_hydrolases_N"/>
</dbReference>
<protein>
    <recommendedName>
        <fullName evidence="3">beta-aspartyl-peptidase</fullName>
        <ecNumber evidence="3">3.4.19.5</ecNumber>
    </recommendedName>
</protein>
<evidence type="ECO:0000256" key="5">
    <source>
        <dbReference type="PIRSR" id="PIRSR600246-1"/>
    </source>
</evidence>
<dbReference type="Gene3D" id="3.60.20.30">
    <property type="entry name" value="(Glycosyl)asparaginase"/>
    <property type="match status" value="1"/>
</dbReference>
<evidence type="ECO:0000256" key="2">
    <source>
        <dbReference type="ARBA" id="ARBA00011601"/>
    </source>
</evidence>
<evidence type="ECO:0000256" key="3">
    <source>
        <dbReference type="ARBA" id="ARBA00012879"/>
    </source>
</evidence>
<organism evidence="9 10">
    <name type="scientific">Chlorella sorokiniana</name>
    <name type="common">Freshwater green alga</name>
    <dbReference type="NCBI Taxonomy" id="3076"/>
    <lineage>
        <taxon>Eukaryota</taxon>
        <taxon>Viridiplantae</taxon>
        <taxon>Chlorophyta</taxon>
        <taxon>core chlorophytes</taxon>
        <taxon>Trebouxiophyceae</taxon>
        <taxon>Chlorellales</taxon>
        <taxon>Chlorellaceae</taxon>
        <taxon>Chlorella clade</taxon>
        <taxon>Chlorella</taxon>
    </lineage>
</organism>
<evidence type="ECO:0000256" key="1">
    <source>
        <dbReference type="ARBA" id="ARBA00000306"/>
    </source>
</evidence>
<dbReference type="Pfam" id="PF01112">
    <property type="entry name" value="Asparaginase_2"/>
    <property type="match status" value="1"/>
</dbReference>
<evidence type="ECO:0000256" key="8">
    <source>
        <dbReference type="SAM" id="MobiDB-lite"/>
    </source>
</evidence>
<dbReference type="SUPFAM" id="SSF56235">
    <property type="entry name" value="N-terminal nucleophile aminohydrolases (Ntn hydrolases)"/>
    <property type="match status" value="1"/>
</dbReference>
<feature type="active site" description="Nucleophile" evidence="5">
    <location>
        <position position="584"/>
    </location>
</feature>
<evidence type="ECO:0000256" key="7">
    <source>
        <dbReference type="PIRSR" id="PIRSR600246-3"/>
    </source>
</evidence>
<accession>A0A2P6TT89</accession>
<feature type="compositionally biased region" description="Low complexity" evidence="8">
    <location>
        <begin position="327"/>
        <end position="336"/>
    </location>
</feature>
<comment type="catalytic activity">
    <reaction evidence="1">
        <text>Cleavage of a beta-linked Asp residue from the N-terminus of a polypeptide.</text>
        <dbReference type="EC" id="3.4.19.5"/>
    </reaction>
</comment>
<evidence type="ECO:0000256" key="6">
    <source>
        <dbReference type="PIRSR" id="PIRSR600246-2"/>
    </source>
</evidence>
<proteinExistence type="predicted"/>
<feature type="binding site" evidence="6">
    <location>
        <begin position="612"/>
        <end position="615"/>
    </location>
    <ligand>
        <name>substrate</name>
    </ligand>
</feature>
<evidence type="ECO:0000313" key="10">
    <source>
        <dbReference type="Proteomes" id="UP000239899"/>
    </source>
</evidence>
<comment type="subunit">
    <text evidence="2">Heterotetramer of two alpha and two beta chains arranged as a dimer of alpha/beta heterodimers.</text>
</comment>
<feature type="region of interest" description="Disordered" evidence="8">
    <location>
        <begin position="326"/>
        <end position="382"/>
    </location>
</feature>
<dbReference type="GO" id="GO:0003948">
    <property type="term" value="F:N4-(beta-N-acetylglucosaminyl)-L-asparaginase activity"/>
    <property type="evidence" value="ECO:0007669"/>
    <property type="project" value="TreeGrafter"/>
</dbReference>
<feature type="compositionally biased region" description="Low complexity" evidence="8">
    <location>
        <begin position="347"/>
        <end position="359"/>
    </location>
</feature>
<keyword evidence="4" id="KW-0068">Autocatalytic cleavage</keyword>
<evidence type="ECO:0000313" key="9">
    <source>
        <dbReference type="EMBL" id="PRW57276.1"/>
    </source>
</evidence>
<dbReference type="PANTHER" id="PTHR10188">
    <property type="entry name" value="L-ASPARAGINASE"/>
    <property type="match status" value="1"/>
</dbReference>
<feature type="compositionally biased region" description="Low complexity" evidence="8">
    <location>
        <begin position="546"/>
        <end position="565"/>
    </location>
</feature>
<feature type="region of interest" description="Disordered" evidence="8">
    <location>
        <begin position="513"/>
        <end position="581"/>
    </location>
</feature>
<feature type="binding site" evidence="6">
    <location>
        <begin position="635"/>
        <end position="638"/>
    </location>
    <ligand>
        <name>substrate</name>
    </ligand>
</feature>
<gene>
    <name evidence="9" type="ORF">C2E21_4375</name>
</gene>
<feature type="compositionally biased region" description="Polar residues" evidence="8">
    <location>
        <begin position="569"/>
        <end position="581"/>
    </location>
</feature>
<dbReference type="CDD" id="cd04513">
    <property type="entry name" value="Glycosylasparaginase"/>
    <property type="match status" value="1"/>
</dbReference>